<keyword evidence="1" id="KW-0716">Sensory transduction</keyword>
<dbReference type="Proteomes" id="UP001488838">
    <property type="component" value="Unassembled WGS sequence"/>
</dbReference>
<evidence type="ECO:0008006" key="8">
    <source>
        <dbReference type="Google" id="ProtNLM"/>
    </source>
</evidence>
<evidence type="ECO:0000256" key="3">
    <source>
        <dbReference type="ARBA" id="ARBA00023040"/>
    </source>
</evidence>
<accession>A0AAW0HYD6</accession>
<evidence type="ECO:0000256" key="5">
    <source>
        <dbReference type="SAM" id="Phobius"/>
    </source>
</evidence>
<protein>
    <recommendedName>
        <fullName evidence="8">Olfactory receptor</fullName>
    </recommendedName>
</protein>
<keyword evidence="2" id="KW-0552">Olfaction</keyword>
<dbReference type="Gene3D" id="1.20.1070.10">
    <property type="entry name" value="Rhodopsin 7-helix transmembrane proteins"/>
    <property type="match status" value="1"/>
</dbReference>
<dbReference type="PANTHER" id="PTHR26450">
    <property type="entry name" value="OLFACTORY RECEPTOR 56B1-RELATED"/>
    <property type="match status" value="1"/>
</dbReference>
<dbReference type="InterPro" id="IPR050402">
    <property type="entry name" value="OR51/52/56-like"/>
</dbReference>
<dbReference type="GO" id="GO:0004984">
    <property type="term" value="F:olfactory receptor activity"/>
    <property type="evidence" value="ECO:0007669"/>
    <property type="project" value="TreeGrafter"/>
</dbReference>
<evidence type="ECO:0000313" key="7">
    <source>
        <dbReference type="Proteomes" id="UP001488838"/>
    </source>
</evidence>
<keyword evidence="7" id="KW-1185">Reference proteome</keyword>
<gene>
    <name evidence="6" type="ORF">U0070_018152</name>
</gene>
<dbReference type="PANTHER" id="PTHR26450:SF89">
    <property type="entry name" value="OLFACTORY RECEPTOR 52B4"/>
    <property type="match status" value="1"/>
</dbReference>
<evidence type="ECO:0000256" key="4">
    <source>
        <dbReference type="ARBA" id="ARBA00023170"/>
    </source>
</evidence>
<organism evidence="6 7">
    <name type="scientific">Myodes glareolus</name>
    <name type="common">Bank vole</name>
    <name type="synonym">Clethrionomys glareolus</name>
    <dbReference type="NCBI Taxonomy" id="447135"/>
    <lineage>
        <taxon>Eukaryota</taxon>
        <taxon>Metazoa</taxon>
        <taxon>Chordata</taxon>
        <taxon>Craniata</taxon>
        <taxon>Vertebrata</taxon>
        <taxon>Euteleostomi</taxon>
        <taxon>Mammalia</taxon>
        <taxon>Eutheria</taxon>
        <taxon>Euarchontoglires</taxon>
        <taxon>Glires</taxon>
        <taxon>Rodentia</taxon>
        <taxon>Myomorpha</taxon>
        <taxon>Muroidea</taxon>
        <taxon>Cricetidae</taxon>
        <taxon>Arvicolinae</taxon>
        <taxon>Myodes</taxon>
    </lineage>
</organism>
<evidence type="ECO:0000256" key="2">
    <source>
        <dbReference type="ARBA" id="ARBA00022725"/>
    </source>
</evidence>
<proteinExistence type="predicted"/>
<keyword evidence="5" id="KW-0472">Membrane</keyword>
<dbReference type="GO" id="GO:0004930">
    <property type="term" value="F:G protein-coupled receptor activity"/>
    <property type="evidence" value="ECO:0007669"/>
    <property type="project" value="UniProtKB-KW"/>
</dbReference>
<sequence>MTTLNHTVVSHTVFRLLGIPGLEDQHMWISLPFFISYITALLGNSLHIFIILTRPGLHGPMDLFLCMLV</sequence>
<reference evidence="6 7" key="1">
    <citation type="journal article" date="2023" name="bioRxiv">
        <title>Conserved and derived expression patterns and positive selection on dental genes reveal complex evolutionary context of ever-growing rodent molars.</title>
        <authorList>
            <person name="Calamari Z.T."/>
            <person name="Song A."/>
            <person name="Cohen E."/>
            <person name="Akter M."/>
            <person name="Roy R.D."/>
            <person name="Hallikas O."/>
            <person name="Christensen M.M."/>
            <person name="Li P."/>
            <person name="Marangoni P."/>
            <person name="Jernvall J."/>
            <person name="Klein O.D."/>
        </authorList>
    </citation>
    <scope>NUCLEOTIDE SEQUENCE [LARGE SCALE GENOMIC DNA]</scope>
    <source>
        <strain evidence="6">V071</strain>
    </source>
</reference>
<keyword evidence="3" id="KW-0807">Transducer</keyword>
<comment type="caution">
    <text evidence="6">The sequence shown here is derived from an EMBL/GenBank/DDBJ whole genome shotgun (WGS) entry which is preliminary data.</text>
</comment>
<dbReference type="AlphaFoldDB" id="A0AAW0HYD6"/>
<keyword evidence="3" id="KW-0297">G-protein coupled receptor</keyword>
<feature type="transmembrane region" description="Helical" evidence="5">
    <location>
        <begin position="27"/>
        <end position="52"/>
    </location>
</feature>
<dbReference type="EMBL" id="JBBHLL010000279">
    <property type="protein sequence ID" value="KAK7807161.1"/>
    <property type="molecule type" value="Genomic_DNA"/>
</dbReference>
<name>A0AAW0HYD6_MYOGA</name>
<dbReference type="SUPFAM" id="SSF81321">
    <property type="entry name" value="Family A G protein-coupled receptor-like"/>
    <property type="match status" value="1"/>
</dbReference>
<keyword evidence="5" id="KW-1133">Transmembrane helix</keyword>
<keyword evidence="5" id="KW-0812">Transmembrane</keyword>
<evidence type="ECO:0000313" key="6">
    <source>
        <dbReference type="EMBL" id="KAK7807161.1"/>
    </source>
</evidence>
<keyword evidence="4" id="KW-0675">Receptor</keyword>
<evidence type="ECO:0000256" key="1">
    <source>
        <dbReference type="ARBA" id="ARBA00022606"/>
    </source>
</evidence>
<dbReference type="GO" id="GO:0005886">
    <property type="term" value="C:plasma membrane"/>
    <property type="evidence" value="ECO:0007669"/>
    <property type="project" value="TreeGrafter"/>
</dbReference>